<gene>
    <name evidence="2" type="ORF">DBW92_03265</name>
</gene>
<accession>A0A368C4D6</accession>
<feature type="transmembrane region" description="Helical" evidence="1">
    <location>
        <begin position="58"/>
        <end position="77"/>
    </location>
</feature>
<protein>
    <submittedName>
        <fullName evidence="2">DUF2069 domain-containing protein</fullName>
    </submittedName>
</protein>
<feature type="transmembrane region" description="Helical" evidence="1">
    <location>
        <begin position="83"/>
        <end position="101"/>
    </location>
</feature>
<sequence>MLNIKTYSLMTIILLLSLIFIKLLIVFTGRINFVVFIIWSLPLLSFLPFLIRQSVKAYQSFCFILLIYFLLASLRVFGINGPLLDIFEISFIIILFIHCMFGPKTIRSNK</sequence>
<evidence type="ECO:0000256" key="1">
    <source>
        <dbReference type="SAM" id="Phobius"/>
    </source>
</evidence>
<dbReference type="Proteomes" id="UP000252915">
    <property type="component" value="Unassembled WGS sequence"/>
</dbReference>
<feature type="transmembrane region" description="Helical" evidence="1">
    <location>
        <begin position="33"/>
        <end position="51"/>
    </location>
</feature>
<reference evidence="2 3" key="1">
    <citation type="journal article" date="2018" name="Microbiome">
        <title>Fine metagenomic profile of the Mediterranean stratified and mixed water columns revealed by assembly and recruitment.</title>
        <authorList>
            <person name="Haro-Moreno J.M."/>
            <person name="Lopez-Perez M."/>
            <person name="De La Torre J.R."/>
            <person name="Picazo A."/>
            <person name="Camacho A."/>
            <person name="Rodriguez-Valera F."/>
        </authorList>
    </citation>
    <scope>NUCLEOTIDE SEQUENCE [LARGE SCALE GENOMIC DNA]</scope>
    <source>
        <strain evidence="2">MED-G78</strain>
    </source>
</reference>
<dbReference type="EMBL" id="QOPI01000016">
    <property type="protein sequence ID" value="RCL44440.1"/>
    <property type="molecule type" value="Genomic_DNA"/>
</dbReference>
<feature type="transmembrane region" description="Helical" evidence="1">
    <location>
        <begin position="7"/>
        <end position="27"/>
    </location>
</feature>
<comment type="caution">
    <text evidence="2">The sequence shown here is derived from an EMBL/GenBank/DDBJ whole genome shotgun (WGS) entry which is preliminary data.</text>
</comment>
<evidence type="ECO:0000313" key="3">
    <source>
        <dbReference type="Proteomes" id="UP000252915"/>
    </source>
</evidence>
<proteinExistence type="predicted"/>
<dbReference type="InterPro" id="IPR018643">
    <property type="entry name" value="DUF2069_membrane"/>
</dbReference>
<organism evidence="2 3">
    <name type="scientific">SAR86 cluster bacterium</name>
    <dbReference type="NCBI Taxonomy" id="2030880"/>
    <lineage>
        <taxon>Bacteria</taxon>
        <taxon>Pseudomonadati</taxon>
        <taxon>Pseudomonadota</taxon>
        <taxon>Gammaproteobacteria</taxon>
        <taxon>SAR86 cluster</taxon>
    </lineage>
</organism>
<name>A0A368C4D6_9GAMM</name>
<evidence type="ECO:0000313" key="2">
    <source>
        <dbReference type="EMBL" id="RCL44440.1"/>
    </source>
</evidence>
<dbReference type="Pfam" id="PF09842">
    <property type="entry name" value="DUF2069"/>
    <property type="match status" value="1"/>
</dbReference>
<keyword evidence="1" id="KW-1133">Transmembrane helix</keyword>
<keyword evidence="1" id="KW-0812">Transmembrane</keyword>
<keyword evidence="1" id="KW-0472">Membrane</keyword>
<dbReference type="AlphaFoldDB" id="A0A368C4D6"/>